<name>A0A8F5MKB9_9VIRU</name>
<reference evidence="2" key="1">
    <citation type="submission" date="2021-02" db="EMBL/GenBank/DDBJ databases">
        <title>Agricultural practices are the primary influencer of seasonal variation in a dryland aerobiome.</title>
        <authorList>
            <person name="Finn D.R."/>
            <person name="Maldonado J."/>
            <person name="Schmidlin K."/>
            <person name="Kraberger S."/>
            <person name="Fontenele R.S."/>
            <person name="Herckes P."/>
            <person name="Fraser M."/>
            <person name="Garcia-Pichel F."/>
            <person name="Varsani A."/>
        </authorList>
    </citation>
    <scope>NUCLEOTIDE SEQUENCE</scope>
    <source>
        <strain evidence="2">D5_1071</strain>
    </source>
</reference>
<sequence>MPYRRSYRRPRTTRKRTTRRGYGGRTARRRYPTTRRRYPRKMSNKRILNLTSRKKRDTMLGISQGGASGTPTAGPYPVPAVTELPGNVSIFLWCPTARDNLFNNGNDGTVFDQSTRTATTCYMRGLKETIEFQTNSGVPWQWRRICFTTKDPTQLGITAAYNPWIETSRGFGRFMRNLSYTGPIDTAVVEALREVVFKGRIQVDWNDYMTAPIDTNRVSLFSDKTTIISSGNANGVLRRYNKWYPMNKNLVYNDDENGDNTAASYYSTTGKAGMGDYYVLDFIMAGRGSTSSDVMSFAPTATLYWHEK</sequence>
<accession>A0A8F5MKB9</accession>
<feature type="compositionally biased region" description="Basic residues" evidence="1">
    <location>
        <begin position="26"/>
        <end position="37"/>
    </location>
</feature>
<dbReference type="EMBL" id="MW678920">
    <property type="protein sequence ID" value="QXN75554.1"/>
    <property type="molecule type" value="Genomic_DNA"/>
</dbReference>
<protein>
    <submittedName>
        <fullName evidence="2">Capsid protein</fullName>
    </submittedName>
</protein>
<organism evidence="2">
    <name type="scientific">Genomoviridae sp</name>
    <dbReference type="NCBI Taxonomy" id="2202565"/>
    <lineage>
        <taxon>Viruses</taxon>
        <taxon>Monodnaviria</taxon>
        <taxon>Shotokuvirae</taxon>
        <taxon>Cressdnaviricota</taxon>
        <taxon>Repensiviricetes</taxon>
        <taxon>Geplafuvirales</taxon>
        <taxon>Genomoviridae</taxon>
    </lineage>
</organism>
<feature type="compositionally biased region" description="Basic residues" evidence="1">
    <location>
        <begin position="1"/>
        <end position="19"/>
    </location>
</feature>
<feature type="region of interest" description="Disordered" evidence="1">
    <location>
        <begin position="1"/>
        <end position="37"/>
    </location>
</feature>
<proteinExistence type="predicted"/>
<evidence type="ECO:0000313" key="2">
    <source>
        <dbReference type="EMBL" id="QXN75554.1"/>
    </source>
</evidence>
<evidence type="ECO:0000256" key="1">
    <source>
        <dbReference type="SAM" id="MobiDB-lite"/>
    </source>
</evidence>